<dbReference type="EMBL" id="BOOI01000048">
    <property type="protein sequence ID" value="GIH86664.1"/>
    <property type="molecule type" value="Genomic_DNA"/>
</dbReference>
<protein>
    <submittedName>
        <fullName evidence="1">Uncharacterized protein</fullName>
    </submittedName>
</protein>
<accession>A0A8J3S803</accession>
<evidence type="ECO:0000313" key="2">
    <source>
        <dbReference type="Proteomes" id="UP000655044"/>
    </source>
</evidence>
<dbReference type="AlphaFoldDB" id="A0A8J3S803"/>
<gene>
    <name evidence="1" type="ORF">Pro02_50720</name>
</gene>
<name>A0A8J3S803_PLARO</name>
<keyword evidence="2" id="KW-1185">Reference proteome</keyword>
<proteinExistence type="predicted"/>
<comment type="caution">
    <text evidence="1">The sequence shown here is derived from an EMBL/GenBank/DDBJ whole genome shotgun (WGS) entry which is preliminary data.</text>
</comment>
<dbReference type="Proteomes" id="UP000655044">
    <property type="component" value="Unassembled WGS sequence"/>
</dbReference>
<evidence type="ECO:0000313" key="1">
    <source>
        <dbReference type="EMBL" id="GIH86664.1"/>
    </source>
</evidence>
<sequence length="79" mass="8281">MVDGLFSAVQSGDRRAALEAIRDRLAAELVEADGRDAASIAKELRTTLSELDALPGGEESKLDDLAARRAARRADAASG</sequence>
<organism evidence="1 2">
    <name type="scientific">Planobispora rosea</name>
    <dbReference type="NCBI Taxonomy" id="35762"/>
    <lineage>
        <taxon>Bacteria</taxon>
        <taxon>Bacillati</taxon>
        <taxon>Actinomycetota</taxon>
        <taxon>Actinomycetes</taxon>
        <taxon>Streptosporangiales</taxon>
        <taxon>Streptosporangiaceae</taxon>
        <taxon>Planobispora</taxon>
    </lineage>
</organism>
<reference evidence="1" key="1">
    <citation type="submission" date="2021-01" db="EMBL/GenBank/DDBJ databases">
        <title>Whole genome shotgun sequence of Planobispora rosea NBRC 15558.</title>
        <authorList>
            <person name="Komaki H."/>
            <person name="Tamura T."/>
        </authorList>
    </citation>
    <scope>NUCLEOTIDE SEQUENCE</scope>
    <source>
        <strain evidence="1">NBRC 15558</strain>
    </source>
</reference>